<dbReference type="Proteomes" id="UP000245699">
    <property type="component" value="Unassembled WGS sequence"/>
</dbReference>
<dbReference type="EMBL" id="MBFT01000045">
    <property type="protein sequence ID" value="PVU99287.1"/>
    <property type="molecule type" value="Genomic_DNA"/>
</dbReference>
<evidence type="ECO:0000313" key="2">
    <source>
        <dbReference type="Proteomes" id="UP000245699"/>
    </source>
</evidence>
<proteinExistence type="predicted"/>
<reference evidence="1 2" key="1">
    <citation type="journal article" date="2018" name="MBio">
        <title>Comparative Genomics Reveals the Core Gene Toolbox for the Fungus-Insect Symbiosis.</title>
        <authorList>
            <person name="Wang Y."/>
            <person name="Stata M."/>
            <person name="Wang W."/>
            <person name="Stajich J.E."/>
            <person name="White M.M."/>
            <person name="Moncalvo J.M."/>
        </authorList>
    </citation>
    <scope>NUCLEOTIDE SEQUENCE [LARGE SCALE GENOMIC DNA]</scope>
    <source>
        <strain evidence="1 2">AUS-77-4</strain>
    </source>
</reference>
<gene>
    <name evidence="1" type="ORF">BB559_000843</name>
</gene>
<organism evidence="1 2">
    <name type="scientific">Furculomyces boomerangus</name>
    <dbReference type="NCBI Taxonomy" id="61424"/>
    <lineage>
        <taxon>Eukaryota</taxon>
        <taxon>Fungi</taxon>
        <taxon>Fungi incertae sedis</taxon>
        <taxon>Zoopagomycota</taxon>
        <taxon>Kickxellomycotina</taxon>
        <taxon>Harpellomycetes</taxon>
        <taxon>Harpellales</taxon>
        <taxon>Harpellaceae</taxon>
        <taxon>Furculomyces</taxon>
    </lineage>
</organism>
<dbReference type="AlphaFoldDB" id="A0A2T9Z3W6"/>
<evidence type="ECO:0000313" key="1">
    <source>
        <dbReference type="EMBL" id="PVU99287.1"/>
    </source>
</evidence>
<comment type="caution">
    <text evidence="1">The sequence shown here is derived from an EMBL/GenBank/DDBJ whole genome shotgun (WGS) entry which is preliminary data.</text>
</comment>
<name>A0A2T9Z3W6_9FUNG</name>
<keyword evidence="2" id="KW-1185">Reference proteome</keyword>
<protein>
    <submittedName>
        <fullName evidence="1">Uncharacterized protein</fullName>
    </submittedName>
</protein>
<sequence length="171" mass="18527">MAVILEDSFDSQYSLRSIPLECLVTALRAAASTPTPPASLLSSEQLLTLADLIDSTFVEPDDCDTGGMVDDSLYEYVQAKSSYPEFHASWSVLRSMQSVVQADISCSSAVYVNFKLNSEDIYVVFERGYPHIRHEEPGDCDLVIALAGAGPFSRAKHVSSADSIEGLVIIA</sequence>
<accession>A0A2T9Z3W6</accession>